<name>A0ABS7XSX1_9FLAO</name>
<dbReference type="RefSeq" id="WP_224529378.1">
    <property type="nucleotide sequence ID" value="NZ_JAIUJR010000007.1"/>
</dbReference>
<evidence type="ECO:0000313" key="1">
    <source>
        <dbReference type="EMBL" id="MCA0133113.1"/>
    </source>
</evidence>
<dbReference type="EMBL" id="JAIUJR010000007">
    <property type="protein sequence ID" value="MCA0133113.1"/>
    <property type="molecule type" value="Genomic_DNA"/>
</dbReference>
<dbReference type="Proteomes" id="UP001198901">
    <property type="component" value="Unassembled WGS sequence"/>
</dbReference>
<keyword evidence="2" id="KW-1185">Reference proteome</keyword>
<comment type="caution">
    <text evidence="1">The sequence shown here is derived from an EMBL/GenBank/DDBJ whole genome shotgun (WGS) entry which is preliminary data.</text>
</comment>
<gene>
    <name evidence="1" type="ORF">LBU54_11005</name>
</gene>
<evidence type="ECO:0008006" key="3">
    <source>
        <dbReference type="Google" id="ProtNLM"/>
    </source>
</evidence>
<evidence type="ECO:0000313" key="2">
    <source>
        <dbReference type="Proteomes" id="UP001198901"/>
    </source>
</evidence>
<sequence>MKRFLLYTALVSVLMSCSAKKQIEQAISHGNYDLAITEALRKLENNKDKKRKHAFVLMLKDAYAKVLEEDLARIGHLKKDGNPELYKTIYETYADLEARQNAVKRIMPININGRLISFEFNDYSDALIEYRYKTSDHLMNKGLDLLDTELKQNARTAYDLFEYVHRINPNFENVTSLMEEAHATGMNYVHVFIQNETQQIIPQRLEAELKNLNAYDLNQFWTTYHTEANDSLNYDFSMELKLKQIYVSPERLNERLFLRERAVVDGWEYLLDDNGNVAKDSLGNDIKIDRIVTARARFYEVLQTKSAQVTADIVYKDLRQNQIVDSFTLNSGFVFENIFGRYRGDRRALNRDDRNLLRQSQMPFPSDEQMVYDSGEDLKVQLKRFINTRRIASL</sequence>
<organism evidence="1 2">
    <name type="scientific">Winogradskyella alexanderae</name>
    <dbReference type="NCBI Taxonomy" id="2877123"/>
    <lineage>
        <taxon>Bacteria</taxon>
        <taxon>Pseudomonadati</taxon>
        <taxon>Bacteroidota</taxon>
        <taxon>Flavobacteriia</taxon>
        <taxon>Flavobacteriales</taxon>
        <taxon>Flavobacteriaceae</taxon>
        <taxon>Winogradskyella</taxon>
    </lineage>
</organism>
<proteinExistence type="predicted"/>
<accession>A0ABS7XSX1</accession>
<reference evidence="2" key="1">
    <citation type="submission" date="2023-07" db="EMBL/GenBank/DDBJ databases">
        <authorList>
            <person name="Yue Y."/>
        </authorList>
    </citation>
    <scope>NUCLEOTIDE SEQUENCE [LARGE SCALE GENOMIC DNA]</scope>
    <source>
        <strain evidence="2">D23</strain>
    </source>
</reference>
<dbReference type="PROSITE" id="PS51257">
    <property type="entry name" value="PROKAR_LIPOPROTEIN"/>
    <property type="match status" value="1"/>
</dbReference>
<protein>
    <recommendedName>
        <fullName evidence="3">Lipoprotein</fullName>
    </recommendedName>
</protein>